<keyword evidence="2" id="KW-0879">Wnt signaling pathway</keyword>
<dbReference type="Proteomes" id="UP001054945">
    <property type="component" value="Unassembled WGS sequence"/>
</dbReference>
<dbReference type="SMART" id="SM00185">
    <property type="entry name" value="ARM"/>
    <property type="match status" value="2"/>
</dbReference>
<dbReference type="AlphaFoldDB" id="A0AAV4TAZ6"/>
<dbReference type="Gene3D" id="1.25.10.10">
    <property type="entry name" value="Leucine-rich Repeat Variant"/>
    <property type="match status" value="1"/>
</dbReference>
<dbReference type="GO" id="GO:0016055">
    <property type="term" value="P:Wnt signaling pathway"/>
    <property type="evidence" value="ECO:0007669"/>
    <property type="project" value="UniProtKB-KW"/>
</dbReference>
<proteinExistence type="inferred from homology"/>
<organism evidence="3 4">
    <name type="scientific">Caerostris extrusa</name>
    <name type="common">Bark spider</name>
    <name type="synonym">Caerostris bankana</name>
    <dbReference type="NCBI Taxonomy" id="172846"/>
    <lineage>
        <taxon>Eukaryota</taxon>
        <taxon>Metazoa</taxon>
        <taxon>Ecdysozoa</taxon>
        <taxon>Arthropoda</taxon>
        <taxon>Chelicerata</taxon>
        <taxon>Arachnida</taxon>
        <taxon>Araneae</taxon>
        <taxon>Araneomorphae</taxon>
        <taxon>Entelegynae</taxon>
        <taxon>Araneoidea</taxon>
        <taxon>Araneidae</taxon>
        <taxon>Caerostris</taxon>
    </lineage>
</organism>
<dbReference type="GO" id="GO:0016477">
    <property type="term" value="P:cell migration"/>
    <property type="evidence" value="ECO:0007669"/>
    <property type="project" value="TreeGrafter"/>
</dbReference>
<dbReference type="PANTHER" id="PTHR12607:SF12">
    <property type="entry name" value="APC-LIKE, ISOFORM A-RELATED"/>
    <property type="match status" value="1"/>
</dbReference>
<dbReference type="GO" id="GO:0030877">
    <property type="term" value="C:beta-catenin destruction complex"/>
    <property type="evidence" value="ECO:0007669"/>
    <property type="project" value="TreeGrafter"/>
</dbReference>
<dbReference type="GO" id="GO:0008017">
    <property type="term" value="F:microtubule binding"/>
    <property type="evidence" value="ECO:0007669"/>
    <property type="project" value="TreeGrafter"/>
</dbReference>
<sequence>GLQAIAELLRVDQWAHGVNNDPHCTTLRRYLGMSLTNLTFGDGANKALLCSMRPFMEALVAQLYSPSEDLRQVTASVLRNLSWRADPPSKRALRDVGAVPSLVRAALSARKDSTLKSVLSALWNLSAHCSANKADICREEGRYLFWSPPSRTKRWPSWRTGAGSCATSAATLPSKTSTALSCGSITASRSSWCT</sequence>
<dbReference type="Pfam" id="PF00514">
    <property type="entry name" value="Arm"/>
    <property type="match status" value="1"/>
</dbReference>
<dbReference type="InterPro" id="IPR016024">
    <property type="entry name" value="ARM-type_fold"/>
</dbReference>
<evidence type="ECO:0000256" key="1">
    <source>
        <dbReference type="ARBA" id="ARBA00009051"/>
    </source>
</evidence>
<dbReference type="EMBL" id="BPLR01010874">
    <property type="protein sequence ID" value="GIY42621.1"/>
    <property type="molecule type" value="Genomic_DNA"/>
</dbReference>
<dbReference type="InterPro" id="IPR000225">
    <property type="entry name" value="Armadillo"/>
</dbReference>
<dbReference type="GO" id="GO:0016342">
    <property type="term" value="C:catenin complex"/>
    <property type="evidence" value="ECO:0007669"/>
    <property type="project" value="TreeGrafter"/>
</dbReference>
<comment type="similarity">
    <text evidence="1">Belongs to the adenomatous polyposis coli (APC) family.</text>
</comment>
<dbReference type="PANTHER" id="PTHR12607">
    <property type="entry name" value="ADENOMATOUS POLYPOSIS COLI PROTEIN FAMILY"/>
    <property type="match status" value="1"/>
</dbReference>
<name>A0AAV4TAZ6_CAEEX</name>
<evidence type="ECO:0000313" key="3">
    <source>
        <dbReference type="EMBL" id="GIY42621.1"/>
    </source>
</evidence>
<reference evidence="3 4" key="1">
    <citation type="submission" date="2021-06" db="EMBL/GenBank/DDBJ databases">
        <title>Caerostris extrusa draft genome.</title>
        <authorList>
            <person name="Kono N."/>
            <person name="Arakawa K."/>
        </authorList>
    </citation>
    <scope>NUCLEOTIDE SEQUENCE [LARGE SCALE GENOMIC DNA]</scope>
</reference>
<accession>A0AAV4TAZ6</accession>
<evidence type="ECO:0000313" key="4">
    <source>
        <dbReference type="Proteomes" id="UP001054945"/>
    </source>
</evidence>
<dbReference type="GO" id="GO:0090090">
    <property type="term" value="P:negative regulation of canonical Wnt signaling pathway"/>
    <property type="evidence" value="ECO:0007669"/>
    <property type="project" value="TreeGrafter"/>
</dbReference>
<dbReference type="InterPro" id="IPR026818">
    <property type="entry name" value="Apc_fam"/>
</dbReference>
<dbReference type="GO" id="GO:0045295">
    <property type="term" value="F:gamma-catenin binding"/>
    <property type="evidence" value="ECO:0007669"/>
    <property type="project" value="TreeGrafter"/>
</dbReference>
<dbReference type="SUPFAM" id="SSF48371">
    <property type="entry name" value="ARM repeat"/>
    <property type="match status" value="1"/>
</dbReference>
<dbReference type="GO" id="GO:0008013">
    <property type="term" value="F:beta-catenin binding"/>
    <property type="evidence" value="ECO:0007669"/>
    <property type="project" value="InterPro"/>
</dbReference>
<feature type="non-terminal residue" evidence="3">
    <location>
        <position position="1"/>
    </location>
</feature>
<dbReference type="GO" id="GO:0007026">
    <property type="term" value="P:negative regulation of microtubule depolymerization"/>
    <property type="evidence" value="ECO:0007669"/>
    <property type="project" value="TreeGrafter"/>
</dbReference>
<protein>
    <submittedName>
        <fullName evidence="3">Adenomatous polyposis coli protein</fullName>
    </submittedName>
</protein>
<dbReference type="InterPro" id="IPR011989">
    <property type="entry name" value="ARM-like"/>
</dbReference>
<evidence type="ECO:0000256" key="2">
    <source>
        <dbReference type="ARBA" id="ARBA00022687"/>
    </source>
</evidence>
<gene>
    <name evidence="3" type="primary">Apc</name>
    <name evidence="3" type="ORF">CEXT_444201</name>
</gene>
<comment type="caution">
    <text evidence="3">The sequence shown here is derived from an EMBL/GenBank/DDBJ whole genome shotgun (WGS) entry which is preliminary data.</text>
</comment>
<dbReference type="GO" id="GO:0007399">
    <property type="term" value="P:nervous system development"/>
    <property type="evidence" value="ECO:0007669"/>
    <property type="project" value="TreeGrafter"/>
</dbReference>
<dbReference type="GO" id="GO:0001708">
    <property type="term" value="P:cell fate specification"/>
    <property type="evidence" value="ECO:0007669"/>
    <property type="project" value="TreeGrafter"/>
</dbReference>
<dbReference type="GO" id="GO:0007389">
    <property type="term" value="P:pattern specification process"/>
    <property type="evidence" value="ECO:0007669"/>
    <property type="project" value="TreeGrafter"/>
</dbReference>
<keyword evidence="4" id="KW-1185">Reference proteome</keyword>
<dbReference type="GO" id="GO:0005881">
    <property type="term" value="C:cytoplasmic microtubule"/>
    <property type="evidence" value="ECO:0007669"/>
    <property type="project" value="TreeGrafter"/>
</dbReference>